<dbReference type="NCBIfam" id="TIGR02385">
    <property type="entry name" value="RelE_StbE"/>
    <property type="match status" value="1"/>
</dbReference>
<keyword evidence="4" id="KW-1185">Reference proteome</keyword>
<dbReference type="Gene3D" id="3.30.2310.20">
    <property type="entry name" value="RelE-like"/>
    <property type="match status" value="1"/>
</dbReference>
<gene>
    <name evidence="3" type="ORF">FHW16_003685</name>
</gene>
<evidence type="ECO:0000256" key="2">
    <source>
        <dbReference type="ARBA" id="ARBA00022649"/>
    </source>
</evidence>
<comment type="similarity">
    <text evidence="1">Belongs to the RelE toxin family.</text>
</comment>
<dbReference type="PANTHER" id="PTHR35601:SF1">
    <property type="entry name" value="TOXIN RELE"/>
    <property type="match status" value="1"/>
</dbReference>
<accession>A0A839ERF8</accession>
<dbReference type="RefSeq" id="WP_182550636.1">
    <property type="nucleotide sequence ID" value="NZ_JACGXN010000006.1"/>
</dbReference>
<dbReference type="InterPro" id="IPR007712">
    <property type="entry name" value="RelE/ParE_toxin"/>
</dbReference>
<dbReference type="Pfam" id="PF05016">
    <property type="entry name" value="ParE_toxin"/>
    <property type="match status" value="1"/>
</dbReference>
<evidence type="ECO:0000256" key="1">
    <source>
        <dbReference type="ARBA" id="ARBA00006226"/>
    </source>
</evidence>
<evidence type="ECO:0000313" key="4">
    <source>
        <dbReference type="Proteomes" id="UP000549052"/>
    </source>
</evidence>
<name>A0A839ERF8_9HYPH</name>
<dbReference type="Proteomes" id="UP000549052">
    <property type="component" value="Unassembled WGS sequence"/>
</dbReference>
<dbReference type="AlphaFoldDB" id="A0A839ERF8"/>
<comment type="caution">
    <text evidence="3">The sequence shown here is derived from an EMBL/GenBank/DDBJ whole genome shotgun (WGS) entry which is preliminary data.</text>
</comment>
<organism evidence="3 4">
    <name type="scientific">Phyllobacterium myrsinacearum</name>
    <dbReference type="NCBI Taxonomy" id="28101"/>
    <lineage>
        <taxon>Bacteria</taxon>
        <taxon>Pseudomonadati</taxon>
        <taxon>Pseudomonadota</taxon>
        <taxon>Alphaproteobacteria</taxon>
        <taxon>Hyphomicrobiales</taxon>
        <taxon>Phyllobacteriaceae</taxon>
        <taxon>Phyllobacterium</taxon>
    </lineage>
</organism>
<proteinExistence type="inferred from homology"/>
<dbReference type="PANTHER" id="PTHR35601">
    <property type="entry name" value="TOXIN RELE"/>
    <property type="match status" value="1"/>
</dbReference>
<dbReference type="EMBL" id="JACGXN010000006">
    <property type="protein sequence ID" value="MBA8879966.1"/>
    <property type="molecule type" value="Genomic_DNA"/>
</dbReference>
<sequence>MTFKLEFLPSARKEWDKLGATVRQQLVKKLRERLELPRISSAALHGMPDHYKIKLRQAGYRLVYRVDDETITVLVVAVGKRERGEVYERARKR</sequence>
<dbReference type="InterPro" id="IPR035093">
    <property type="entry name" value="RelE/ParE_toxin_dom_sf"/>
</dbReference>
<reference evidence="3 4" key="1">
    <citation type="submission" date="2020-07" db="EMBL/GenBank/DDBJ databases">
        <title>Genomic Encyclopedia of Type Strains, Phase IV (KMG-V): Genome sequencing to study the core and pangenomes of soil and plant-associated prokaryotes.</title>
        <authorList>
            <person name="Whitman W."/>
        </authorList>
    </citation>
    <scope>NUCLEOTIDE SEQUENCE [LARGE SCALE GENOMIC DNA]</scope>
    <source>
        <strain evidence="3 4">AN3</strain>
    </source>
</reference>
<dbReference type="SUPFAM" id="SSF143011">
    <property type="entry name" value="RelE-like"/>
    <property type="match status" value="1"/>
</dbReference>
<keyword evidence="2" id="KW-1277">Toxin-antitoxin system</keyword>
<protein>
    <submittedName>
        <fullName evidence="3">mRNA interferase RelE/StbE</fullName>
    </submittedName>
</protein>
<evidence type="ECO:0000313" key="3">
    <source>
        <dbReference type="EMBL" id="MBA8879966.1"/>
    </source>
</evidence>